<evidence type="ECO:0000313" key="1">
    <source>
        <dbReference type="EMBL" id="KAL1406709.1"/>
    </source>
</evidence>
<dbReference type="GeneID" id="95989458"/>
<dbReference type="Proteomes" id="UP001565368">
    <property type="component" value="Unassembled WGS sequence"/>
</dbReference>
<evidence type="ECO:0000313" key="2">
    <source>
        <dbReference type="Proteomes" id="UP001565368"/>
    </source>
</evidence>
<reference evidence="1 2" key="1">
    <citation type="submission" date="2023-08" db="EMBL/GenBank/DDBJ databases">
        <title>Annotated Genome Sequence of Vanrija albida AlHP1.</title>
        <authorList>
            <person name="Herzog R."/>
        </authorList>
    </citation>
    <scope>NUCLEOTIDE SEQUENCE [LARGE SCALE GENOMIC DNA]</scope>
    <source>
        <strain evidence="1 2">AlHP1</strain>
    </source>
</reference>
<gene>
    <name evidence="1" type="ORF">Q8F55_008415</name>
</gene>
<protein>
    <recommendedName>
        <fullName evidence="3">Alpha-1,6-mannosyl-glycoprotein 6-beta-N-acetylglucosaminyltransferase</fullName>
    </recommendedName>
</protein>
<organism evidence="1 2">
    <name type="scientific">Vanrija albida</name>
    <dbReference type="NCBI Taxonomy" id="181172"/>
    <lineage>
        <taxon>Eukaryota</taxon>
        <taxon>Fungi</taxon>
        <taxon>Dikarya</taxon>
        <taxon>Basidiomycota</taxon>
        <taxon>Agaricomycotina</taxon>
        <taxon>Tremellomycetes</taxon>
        <taxon>Trichosporonales</taxon>
        <taxon>Trichosporonaceae</taxon>
        <taxon>Vanrija</taxon>
    </lineage>
</organism>
<dbReference type="RefSeq" id="XP_069206653.1">
    <property type="nucleotide sequence ID" value="XM_069356812.1"/>
</dbReference>
<comment type="caution">
    <text evidence="1">The sequence shown here is derived from an EMBL/GenBank/DDBJ whole genome shotgun (WGS) entry which is preliminary data.</text>
</comment>
<name>A0ABR3PW52_9TREE</name>
<evidence type="ECO:0008006" key="3">
    <source>
        <dbReference type="Google" id="ProtNLM"/>
    </source>
</evidence>
<dbReference type="EMBL" id="JBBXJM010000006">
    <property type="protein sequence ID" value="KAL1406709.1"/>
    <property type="molecule type" value="Genomic_DNA"/>
</dbReference>
<accession>A0ABR3PW52</accession>
<sequence length="210" mass="23994">MMAKFARYFTQDNQQVYDIGFYDRAFEELAPEFPGLEFVGGWQEDRSEEDQAKHPLPKHVKNLGVLNAARFEEEFAQSRIMLGMGNPTLSPSPYRALAKAVAFGHPHKVKEGSTEWPFMQHDSMAKVPEPYVHQIEAYNYTSFVGAIRKGLRSPPTRPLRFLRMRRDVADRRLVAFVNADWRGEAEAILKARHAGHETQSGGTQLKDFVL</sequence>
<proteinExistence type="predicted"/>
<keyword evidence="2" id="KW-1185">Reference proteome</keyword>